<dbReference type="AlphaFoldDB" id="A0A392PPC5"/>
<dbReference type="Proteomes" id="UP000265520">
    <property type="component" value="Unassembled WGS sequence"/>
</dbReference>
<name>A0A392PPC5_9FABA</name>
<keyword evidence="1" id="KW-1133">Transmembrane helix</keyword>
<dbReference type="InterPro" id="IPR039299">
    <property type="entry name" value="SEOA"/>
</dbReference>
<dbReference type="InterPro" id="IPR027942">
    <property type="entry name" value="SEO_N"/>
</dbReference>
<feature type="domain" description="Sieve element occlusion N-terminal" evidence="2">
    <location>
        <begin position="1"/>
        <end position="135"/>
    </location>
</feature>
<dbReference type="GO" id="GO:0010088">
    <property type="term" value="P:phloem development"/>
    <property type="evidence" value="ECO:0007669"/>
    <property type="project" value="InterPro"/>
</dbReference>
<dbReference type="PANTHER" id="PTHR33232">
    <property type="entry name" value="PROTEIN SIEVE ELEMENT OCCLUSION B-LIKE"/>
    <property type="match status" value="1"/>
</dbReference>
<feature type="transmembrane region" description="Helical" evidence="1">
    <location>
        <begin position="12"/>
        <end position="34"/>
    </location>
</feature>
<evidence type="ECO:0000313" key="3">
    <source>
        <dbReference type="EMBL" id="MCI13938.1"/>
    </source>
</evidence>
<organism evidence="3 4">
    <name type="scientific">Trifolium medium</name>
    <dbReference type="NCBI Taxonomy" id="97028"/>
    <lineage>
        <taxon>Eukaryota</taxon>
        <taxon>Viridiplantae</taxon>
        <taxon>Streptophyta</taxon>
        <taxon>Embryophyta</taxon>
        <taxon>Tracheophyta</taxon>
        <taxon>Spermatophyta</taxon>
        <taxon>Magnoliopsida</taxon>
        <taxon>eudicotyledons</taxon>
        <taxon>Gunneridae</taxon>
        <taxon>Pentapetalae</taxon>
        <taxon>rosids</taxon>
        <taxon>fabids</taxon>
        <taxon>Fabales</taxon>
        <taxon>Fabaceae</taxon>
        <taxon>Papilionoideae</taxon>
        <taxon>50 kb inversion clade</taxon>
        <taxon>NPAAA clade</taxon>
        <taxon>Hologalegina</taxon>
        <taxon>IRL clade</taxon>
        <taxon>Trifolieae</taxon>
        <taxon>Trifolium</taxon>
    </lineage>
</organism>
<dbReference type="Pfam" id="PF14576">
    <property type="entry name" value="SEO_N"/>
    <property type="match status" value="1"/>
</dbReference>
<evidence type="ECO:0000256" key="1">
    <source>
        <dbReference type="SAM" id="Phobius"/>
    </source>
</evidence>
<keyword evidence="4" id="KW-1185">Reference proteome</keyword>
<accession>A0A392PPC5</accession>
<protein>
    <submittedName>
        <fullName evidence="3">Sieve element occlusion protein</fullName>
    </submittedName>
</protein>
<dbReference type="PANTHER" id="PTHR33232:SF20">
    <property type="entry name" value="PROTEIN SIEVE ELEMENT OCCLUSION B-LIKE"/>
    <property type="match status" value="1"/>
</dbReference>
<evidence type="ECO:0000259" key="2">
    <source>
        <dbReference type="Pfam" id="PF14576"/>
    </source>
</evidence>
<comment type="caution">
    <text evidence="3">The sequence shown here is derived from an EMBL/GenBank/DDBJ whole genome shotgun (WGS) entry which is preliminary data.</text>
</comment>
<proteinExistence type="predicted"/>
<dbReference type="EMBL" id="LXQA010090243">
    <property type="protein sequence ID" value="MCI13938.1"/>
    <property type="molecule type" value="Genomic_DNA"/>
</dbReference>
<keyword evidence="1" id="KW-0472">Membrane</keyword>
<sequence length="135" mass="14787">MVLLNYLSSYSWHAKVVLTLAAFAVIFGEFWLVAQSSVSNTLAKSVALLKQLPDIVENSVSLKPQFDALNKLVKAALDVTMCIVEFKELPSEYISEDVPPMSVASAHIPIATYWVIRSIVACASQIASLIGMRNE</sequence>
<evidence type="ECO:0000313" key="4">
    <source>
        <dbReference type="Proteomes" id="UP000265520"/>
    </source>
</evidence>
<reference evidence="3 4" key="1">
    <citation type="journal article" date="2018" name="Front. Plant Sci.">
        <title>Red Clover (Trifolium pratense) and Zigzag Clover (T. medium) - A Picture of Genomic Similarities and Differences.</title>
        <authorList>
            <person name="Dluhosova J."/>
            <person name="Istvanek J."/>
            <person name="Nedelnik J."/>
            <person name="Repkova J."/>
        </authorList>
    </citation>
    <scope>NUCLEOTIDE SEQUENCE [LARGE SCALE GENOMIC DNA]</scope>
    <source>
        <strain evidence="4">cv. 10/8</strain>
        <tissue evidence="3">Leaf</tissue>
    </source>
</reference>
<keyword evidence="1" id="KW-0812">Transmembrane</keyword>